<dbReference type="OrthoDB" id="272703at2759"/>
<keyword evidence="3" id="KW-0539">Nucleus</keyword>
<dbReference type="InterPro" id="IPR038192">
    <property type="entry name" value="CSTF_C_sf"/>
</dbReference>
<evidence type="ECO:0000259" key="5">
    <source>
        <dbReference type="Pfam" id="PF14304"/>
    </source>
</evidence>
<proteinExistence type="predicted"/>
<organism evidence="8">
    <name type="scientific">Gongylonema pulchrum</name>
    <dbReference type="NCBI Taxonomy" id="637853"/>
    <lineage>
        <taxon>Eukaryota</taxon>
        <taxon>Metazoa</taxon>
        <taxon>Ecdysozoa</taxon>
        <taxon>Nematoda</taxon>
        <taxon>Chromadorea</taxon>
        <taxon>Rhabditida</taxon>
        <taxon>Spirurina</taxon>
        <taxon>Spiruromorpha</taxon>
        <taxon>Spiruroidea</taxon>
        <taxon>Gongylonematidae</taxon>
        <taxon>Gongylonema</taxon>
    </lineage>
</organism>
<reference evidence="8" key="1">
    <citation type="submission" date="2016-06" db="UniProtKB">
        <authorList>
            <consortium name="WormBaseParasite"/>
        </authorList>
    </citation>
    <scope>IDENTIFICATION</scope>
</reference>
<dbReference type="Pfam" id="PF14304">
    <property type="entry name" value="CSTF_C"/>
    <property type="match status" value="1"/>
</dbReference>
<dbReference type="WBParaSite" id="GPUH_0002396101-mRNA-1">
    <property type="protein sequence ID" value="GPUH_0002396101-mRNA-1"/>
    <property type="gene ID" value="GPUH_0002396101"/>
</dbReference>
<evidence type="ECO:0000256" key="2">
    <source>
        <dbReference type="ARBA" id="ARBA00022884"/>
    </source>
</evidence>
<comment type="subcellular location">
    <subcellularLocation>
        <location evidence="1">Nucleus</location>
    </subcellularLocation>
</comment>
<gene>
    <name evidence="6" type="ORF">GPUH_LOCUS23931</name>
</gene>
<dbReference type="AlphaFoldDB" id="A0A183ESJ0"/>
<name>A0A183ESJ0_9BILA</name>
<feature type="region of interest" description="Disordered" evidence="4">
    <location>
        <begin position="1"/>
        <end position="51"/>
    </location>
</feature>
<feature type="domain" description="Transcription termination and cleavage factor C-terminal" evidence="5">
    <location>
        <begin position="51"/>
        <end position="90"/>
    </location>
</feature>
<evidence type="ECO:0000313" key="6">
    <source>
        <dbReference type="EMBL" id="VDN42165.1"/>
    </source>
</evidence>
<dbReference type="Gene3D" id="1.10.20.70">
    <property type="entry name" value="Transcription termination and cleavage factor, C-terminal domain"/>
    <property type="match status" value="1"/>
</dbReference>
<dbReference type="FunFam" id="1.10.20.70:FF:000001">
    <property type="entry name" value="Cleavage stimulation factor subunit 2"/>
    <property type="match status" value="1"/>
</dbReference>
<keyword evidence="2" id="KW-0694">RNA-binding</keyword>
<dbReference type="Proteomes" id="UP000271098">
    <property type="component" value="Unassembled WGS sequence"/>
</dbReference>
<accession>A0A183ESJ0</accession>
<dbReference type="GO" id="GO:0005634">
    <property type="term" value="C:nucleus"/>
    <property type="evidence" value="ECO:0007669"/>
    <property type="project" value="UniProtKB-SubCell"/>
</dbReference>
<reference evidence="6 7" key="2">
    <citation type="submission" date="2018-11" db="EMBL/GenBank/DDBJ databases">
        <authorList>
            <consortium name="Pathogen Informatics"/>
        </authorList>
    </citation>
    <scope>NUCLEOTIDE SEQUENCE [LARGE SCALE GENOMIC DNA]</scope>
</reference>
<sequence>MPPTIFPGSAPTAAPPLTSTVPMGVPRGVQAPAVTRAPSPRVAETELSPDDQQQAQLLMQVLQLNEEQIALLPPEDRRKVIELRNQLRSSV</sequence>
<protein>
    <submittedName>
        <fullName evidence="8">CSTF_C domain-containing protein</fullName>
    </submittedName>
</protein>
<evidence type="ECO:0000313" key="8">
    <source>
        <dbReference type="WBParaSite" id="GPUH_0002396101-mRNA-1"/>
    </source>
</evidence>
<evidence type="ECO:0000256" key="4">
    <source>
        <dbReference type="SAM" id="MobiDB-lite"/>
    </source>
</evidence>
<dbReference type="GO" id="GO:0003723">
    <property type="term" value="F:RNA binding"/>
    <property type="evidence" value="ECO:0007669"/>
    <property type="project" value="UniProtKB-KW"/>
</dbReference>
<evidence type="ECO:0000313" key="7">
    <source>
        <dbReference type="Proteomes" id="UP000271098"/>
    </source>
</evidence>
<dbReference type="EMBL" id="UYRT01099474">
    <property type="protein sequence ID" value="VDN42165.1"/>
    <property type="molecule type" value="Genomic_DNA"/>
</dbReference>
<keyword evidence="7" id="KW-1185">Reference proteome</keyword>
<dbReference type="InterPro" id="IPR026896">
    <property type="entry name" value="CSTF_C"/>
</dbReference>
<evidence type="ECO:0000256" key="1">
    <source>
        <dbReference type="ARBA" id="ARBA00004123"/>
    </source>
</evidence>
<dbReference type="GO" id="GO:0031124">
    <property type="term" value="P:mRNA 3'-end processing"/>
    <property type="evidence" value="ECO:0007669"/>
    <property type="project" value="InterPro"/>
</dbReference>
<evidence type="ECO:0000256" key="3">
    <source>
        <dbReference type="ARBA" id="ARBA00023242"/>
    </source>
</evidence>